<dbReference type="SUPFAM" id="SSF101941">
    <property type="entry name" value="NAC domain"/>
    <property type="match status" value="1"/>
</dbReference>
<name>A0AA88RR57_9ASTE</name>
<sequence length="224" mass="25040">MKKTLVFYKGRAPKGAKTNWVMHEYKLEGKNSINNLPKSARVEILYSNEWVICRVFQKTTGGKKMHISGLVRLSNYGDEFRPNSNMPPLLDLSAFDTPDVTCFSSSMEDQKPQDMMAGSFSSLLLAPSSSTKPFDFSSVYNQSVPNIQNMQYPDSFLMMQDQNILRHMLENNGASMKQNTKAELSQDTGMSTDISSAVSNHEMGQGSYEDQDYNISSAGPVDLD</sequence>
<evidence type="ECO:0000313" key="8">
    <source>
        <dbReference type="Proteomes" id="UP001187471"/>
    </source>
</evidence>
<gene>
    <name evidence="7" type="ORF">RJ640_025662</name>
</gene>
<feature type="region of interest" description="Disordered" evidence="5">
    <location>
        <begin position="202"/>
        <end position="224"/>
    </location>
</feature>
<feature type="domain" description="NAC" evidence="6">
    <location>
        <begin position="1"/>
        <end position="58"/>
    </location>
</feature>
<dbReference type="Gene3D" id="2.170.150.80">
    <property type="entry name" value="NAC domain"/>
    <property type="match status" value="1"/>
</dbReference>
<dbReference type="AlphaFoldDB" id="A0AA88RR57"/>
<keyword evidence="3" id="KW-0804">Transcription</keyword>
<dbReference type="InterPro" id="IPR003441">
    <property type="entry name" value="NAC-dom"/>
</dbReference>
<proteinExistence type="predicted"/>
<keyword evidence="4" id="KW-0539">Nucleus</keyword>
<evidence type="ECO:0000256" key="2">
    <source>
        <dbReference type="ARBA" id="ARBA00023125"/>
    </source>
</evidence>
<evidence type="ECO:0000256" key="4">
    <source>
        <dbReference type="ARBA" id="ARBA00023242"/>
    </source>
</evidence>
<evidence type="ECO:0000313" key="7">
    <source>
        <dbReference type="EMBL" id="KAK2994608.1"/>
    </source>
</evidence>
<dbReference type="EMBL" id="JAVXUO010000184">
    <property type="protein sequence ID" value="KAK2994608.1"/>
    <property type="molecule type" value="Genomic_DNA"/>
</dbReference>
<evidence type="ECO:0000256" key="1">
    <source>
        <dbReference type="ARBA" id="ARBA00023015"/>
    </source>
</evidence>
<dbReference type="Proteomes" id="UP001187471">
    <property type="component" value="Unassembled WGS sequence"/>
</dbReference>
<dbReference type="PANTHER" id="PTHR31744">
    <property type="entry name" value="PROTEIN CUP-SHAPED COTYLEDON 2-RELATED"/>
    <property type="match status" value="1"/>
</dbReference>
<dbReference type="Pfam" id="PF02365">
    <property type="entry name" value="NAM"/>
    <property type="match status" value="1"/>
</dbReference>
<comment type="caution">
    <text evidence="7">The sequence shown here is derived from an EMBL/GenBank/DDBJ whole genome shotgun (WGS) entry which is preliminary data.</text>
</comment>
<evidence type="ECO:0000259" key="6">
    <source>
        <dbReference type="PROSITE" id="PS51005"/>
    </source>
</evidence>
<dbReference type="PANTHER" id="PTHR31744:SF219">
    <property type="entry name" value="NAC DOMAIN-CONTAINING PROTEIN 4"/>
    <property type="match status" value="1"/>
</dbReference>
<reference evidence="7" key="1">
    <citation type="submission" date="2022-12" db="EMBL/GenBank/DDBJ databases">
        <title>Draft genome assemblies for two species of Escallonia (Escalloniales).</title>
        <authorList>
            <person name="Chanderbali A."/>
            <person name="Dervinis C."/>
            <person name="Anghel I."/>
            <person name="Soltis D."/>
            <person name="Soltis P."/>
            <person name="Zapata F."/>
        </authorList>
    </citation>
    <scope>NUCLEOTIDE SEQUENCE</scope>
    <source>
        <strain evidence="7">UCBG92.1500</strain>
        <tissue evidence="7">Leaf</tissue>
    </source>
</reference>
<dbReference type="PROSITE" id="PS51005">
    <property type="entry name" value="NAC"/>
    <property type="match status" value="1"/>
</dbReference>
<organism evidence="7 8">
    <name type="scientific">Escallonia rubra</name>
    <dbReference type="NCBI Taxonomy" id="112253"/>
    <lineage>
        <taxon>Eukaryota</taxon>
        <taxon>Viridiplantae</taxon>
        <taxon>Streptophyta</taxon>
        <taxon>Embryophyta</taxon>
        <taxon>Tracheophyta</taxon>
        <taxon>Spermatophyta</taxon>
        <taxon>Magnoliopsida</taxon>
        <taxon>eudicotyledons</taxon>
        <taxon>Gunneridae</taxon>
        <taxon>Pentapetalae</taxon>
        <taxon>asterids</taxon>
        <taxon>campanulids</taxon>
        <taxon>Escalloniales</taxon>
        <taxon>Escalloniaceae</taxon>
        <taxon>Escallonia</taxon>
    </lineage>
</organism>
<feature type="non-terminal residue" evidence="7">
    <location>
        <position position="1"/>
    </location>
</feature>
<keyword evidence="1" id="KW-0805">Transcription regulation</keyword>
<dbReference type="InterPro" id="IPR036093">
    <property type="entry name" value="NAC_dom_sf"/>
</dbReference>
<keyword evidence="8" id="KW-1185">Reference proteome</keyword>
<dbReference type="GO" id="GO:0006355">
    <property type="term" value="P:regulation of DNA-templated transcription"/>
    <property type="evidence" value="ECO:0007669"/>
    <property type="project" value="InterPro"/>
</dbReference>
<evidence type="ECO:0000256" key="3">
    <source>
        <dbReference type="ARBA" id="ARBA00023163"/>
    </source>
</evidence>
<dbReference type="GO" id="GO:0003677">
    <property type="term" value="F:DNA binding"/>
    <property type="evidence" value="ECO:0007669"/>
    <property type="project" value="UniProtKB-KW"/>
</dbReference>
<evidence type="ECO:0000256" key="5">
    <source>
        <dbReference type="SAM" id="MobiDB-lite"/>
    </source>
</evidence>
<keyword evidence="2" id="KW-0238">DNA-binding</keyword>
<protein>
    <recommendedName>
        <fullName evidence="6">NAC domain-containing protein</fullName>
    </recommendedName>
</protein>
<accession>A0AA88RR57</accession>